<reference evidence="4" key="2">
    <citation type="submission" date="2012-01" db="EMBL/GenBank/DDBJ databases">
        <title>Noncontiguous Finished sequence of chromosome of Saccharomonospora glauca K62.</title>
        <authorList>
            <consortium name="US DOE Joint Genome Institute"/>
            <person name="Lucas S."/>
            <person name="Han J."/>
            <person name="Lapidus A."/>
            <person name="Cheng J.-F."/>
            <person name="Goodwin L."/>
            <person name="Pitluck S."/>
            <person name="Peters L."/>
            <person name="Mikhailova N."/>
            <person name="Held B."/>
            <person name="Detter J.C."/>
            <person name="Han C."/>
            <person name="Tapia R."/>
            <person name="Land M."/>
            <person name="Hauser L."/>
            <person name="Kyrpides N."/>
            <person name="Ivanova N."/>
            <person name="Pagani I."/>
            <person name="Brambilla E.-M."/>
            <person name="Klenk H.-P."/>
            <person name="Woyke T."/>
        </authorList>
    </citation>
    <scope>NUCLEOTIDE SEQUENCE [LARGE SCALE GENOMIC DNA]</scope>
    <source>
        <strain evidence="4">K62</strain>
    </source>
</reference>
<dbReference type="STRING" id="928724.SacglDRAFT_04348"/>
<feature type="region of interest" description="Disordered" evidence="1">
    <location>
        <begin position="24"/>
        <end position="60"/>
    </location>
</feature>
<name>I1D8A1_9PSEU</name>
<dbReference type="InterPro" id="IPR024520">
    <property type="entry name" value="DUF3558"/>
</dbReference>
<evidence type="ECO:0000256" key="2">
    <source>
        <dbReference type="SAM" id="SignalP"/>
    </source>
</evidence>
<dbReference type="eggNOG" id="ENOG50346R6">
    <property type="taxonomic scope" value="Bacteria"/>
</dbReference>
<evidence type="ECO:0000313" key="4">
    <source>
        <dbReference type="Proteomes" id="UP000005087"/>
    </source>
</evidence>
<dbReference type="HOGENOM" id="CLU_097940_0_0_11"/>
<dbReference type="PROSITE" id="PS51257">
    <property type="entry name" value="PROKAR_LIPOPROTEIN"/>
    <property type="match status" value="1"/>
</dbReference>
<evidence type="ECO:0000256" key="1">
    <source>
        <dbReference type="SAM" id="MobiDB-lite"/>
    </source>
</evidence>
<gene>
    <name evidence="3" type="ORF">SacglDRAFT_04348</name>
</gene>
<feature type="signal peptide" evidence="2">
    <location>
        <begin position="1"/>
        <end position="22"/>
    </location>
</feature>
<organism evidence="3 4">
    <name type="scientific">Saccharomonospora glauca K62</name>
    <dbReference type="NCBI Taxonomy" id="928724"/>
    <lineage>
        <taxon>Bacteria</taxon>
        <taxon>Bacillati</taxon>
        <taxon>Actinomycetota</taxon>
        <taxon>Actinomycetes</taxon>
        <taxon>Pseudonocardiales</taxon>
        <taxon>Pseudonocardiaceae</taxon>
        <taxon>Saccharomonospora</taxon>
    </lineage>
</organism>
<reference evidence="3 4" key="1">
    <citation type="submission" date="2011-09" db="EMBL/GenBank/DDBJ databases">
        <authorList>
            <consortium name="US DOE Joint Genome Institute (JGI-PGF)"/>
            <person name="Lucas S."/>
            <person name="Han J."/>
            <person name="Lapidus A."/>
            <person name="Cheng J.-F."/>
            <person name="Goodwin L."/>
            <person name="Pitluck S."/>
            <person name="Peters L."/>
            <person name="Land M.L."/>
            <person name="Hauser L."/>
            <person name="Brambilla E."/>
            <person name="Klenk H.-P."/>
            <person name="Woyke T.J."/>
        </authorList>
    </citation>
    <scope>NUCLEOTIDE SEQUENCE [LARGE SCALE GENOMIC DNA]</scope>
    <source>
        <strain evidence="3 4">K62</strain>
    </source>
</reference>
<dbReference type="AlphaFoldDB" id="I1D8A1"/>
<protein>
    <recommendedName>
        <fullName evidence="5">DUF3558 domain-containing protein</fullName>
    </recommendedName>
</protein>
<keyword evidence="2" id="KW-0732">Signal</keyword>
<feature type="compositionally biased region" description="Polar residues" evidence="1">
    <location>
        <begin position="33"/>
        <end position="48"/>
    </location>
</feature>
<dbReference type="OrthoDB" id="3697076at2"/>
<dbReference type="RefSeq" id="WP_005467074.1">
    <property type="nucleotide sequence ID" value="NZ_CM001484.1"/>
</dbReference>
<feature type="chain" id="PRO_5038498610" description="DUF3558 domain-containing protein" evidence="2">
    <location>
        <begin position="23"/>
        <end position="206"/>
    </location>
</feature>
<accession>I1D8A1</accession>
<dbReference type="Pfam" id="PF12079">
    <property type="entry name" value="DUF3558"/>
    <property type="match status" value="1"/>
</dbReference>
<keyword evidence="4" id="KW-1185">Reference proteome</keyword>
<evidence type="ECO:0000313" key="3">
    <source>
        <dbReference type="EMBL" id="EIF01176.1"/>
    </source>
</evidence>
<evidence type="ECO:0008006" key="5">
    <source>
        <dbReference type="Google" id="ProtNLM"/>
    </source>
</evidence>
<dbReference type="Proteomes" id="UP000005087">
    <property type="component" value="Chromosome"/>
</dbReference>
<dbReference type="EMBL" id="CM001484">
    <property type="protein sequence ID" value="EIF01176.1"/>
    <property type="molecule type" value="Genomic_DNA"/>
</dbReference>
<feature type="region of interest" description="Disordered" evidence="1">
    <location>
        <begin position="82"/>
        <end position="102"/>
    </location>
</feature>
<proteinExistence type="predicted"/>
<sequence length="206" mass="21322">MNHTARTVSVLALVTTTSLLTACGGDSSEESAPATNPAGQATQVTSSVAGAGGEAPQVTNPLDATSLIEDPCRALSPSQLDQLGLNEGEPQPNEAMTSGACSWQRSEESLDSVDLSFIVENANGLGALYADKQSNEYFEPTEIAGYPAVYASLVDNRDSGFCDLWVGVNERDVMHFMVILASEKTAEASCGLAADVAEATISTLGG</sequence>